<keyword evidence="1" id="KW-1133">Transmembrane helix</keyword>
<keyword evidence="3" id="KW-1185">Reference proteome</keyword>
<name>A0A517ZSN9_9PLAN</name>
<dbReference type="KEGG" id="sdyn:Mal52_40030"/>
<reference evidence="2 3" key="1">
    <citation type="submission" date="2019-02" db="EMBL/GenBank/DDBJ databases">
        <title>Deep-cultivation of Planctomycetes and their phenomic and genomic characterization uncovers novel biology.</title>
        <authorList>
            <person name="Wiegand S."/>
            <person name="Jogler M."/>
            <person name="Boedeker C."/>
            <person name="Pinto D."/>
            <person name="Vollmers J."/>
            <person name="Rivas-Marin E."/>
            <person name="Kohn T."/>
            <person name="Peeters S.H."/>
            <person name="Heuer A."/>
            <person name="Rast P."/>
            <person name="Oberbeckmann S."/>
            <person name="Bunk B."/>
            <person name="Jeske O."/>
            <person name="Meyerdierks A."/>
            <person name="Storesund J.E."/>
            <person name="Kallscheuer N."/>
            <person name="Luecker S."/>
            <person name="Lage O.M."/>
            <person name="Pohl T."/>
            <person name="Merkel B.J."/>
            <person name="Hornburger P."/>
            <person name="Mueller R.-W."/>
            <person name="Bruemmer F."/>
            <person name="Labrenz M."/>
            <person name="Spormann A.M."/>
            <person name="Op den Camp H."/>
            <person name="Overmann J."/>
            <person name="Amann R."/>
            <person name="Jetten M.S.M."/>
            <person name="Mascher T."/>
            <person name="Medema M.H."/>
            <person name="Devos D.P."/>
            <person name="Kaster A.-K."/>
            <person name="Ovreas L."/>
            <person name="Rohde M."/>
            <person name="Galperin M.Y."/>
            <person name="Jogler C."/>
        </authorList>
    </citation>
    <scope>NUCLEOTIDE SEQUENCE [LARGE SCALE GENOMIC DNA]</scope>
    <source>
        <strain evidence="2 3">Mal52</strain>
    </source>
</reference>
<feature type="transmembrane region" description="Helical" evidence="1">
    <location>
        <begin position="38"/>
        <end position="56"/>
    </location>
</feature>
<protein>
    <submittedName>
        <fullName evidence="2">Uncharacterized protein</fullName>
    </submittedName>
</protein>
<accession>A0A517ZSN9</accession>
<feature type="transmembrane region" description="Helical" evidence="1">
    <location>
        <begin position="125"/>
        <end position="148"/>
    </location>
</feature>
<keyword evidence="1" id="KW-0812">Transmembrane</keyword>
<gene>
    <name evidence="2" type="ORF">Mal52_40030</name>
</gene>
<evidence type="ECO:0000313" key="3">
    <source>
        <dbReference type="Proteomes" id="UP000319383"/>
    </source>
</evidence>
<dbReference type="RefSeq" id="WP_145377959.1">
    <property type="nucleotide sequence ID" value="NZ_CP036276.1"/>
</dbReference>
<evidence type="ECO:0000256" key="1">
    <source>
        <dbReference type="SAM" id="Phobius"/>
    </source>
</evidence>
<dbReference type="AlphaFoldDB" id="A0A517ZSN9"/>
<proteinExistence type="predicted"/>
<dbReference type="Proteomes" id="UP000319383">
    <property type="component" value="Chromosome"/>
</dbReference>
<sequence length="178" mass="20183">MLRSEARIPVFNVSLMVGILPISIAFPYCLPVDIRGSWGLAFSVMLPTMLLFCLTLRESHRLQSAVAHGASDVEETRDVKYFYFWTLLAWLPIPIFSLLMIITVATGTYDPVRDDSFQPERMLGWWIANLAQIAIAATTCLLLLNQFLRGSRNLSQRVPIYNVISWALQFPAMLLFAI</sequence>
<feature type="transmembrane region" description="Helical" evidence="1">
    <location>
        <begin position="160"/>
        <end position="177"/>
    </location>
</feature>
<evidence type="ECO:0000313" key="2">
    <source>
        <dbReference type="EMBL" id="QDU45509.1"/>
    </source>
</evidence>
<feature type="transmembrane region" description="Helical" evidence="1">
    <location>
        <begin position="7"/>
        <end position="26"/>
    </location>
</feature>
<keyword evidence="1" id="KW-0472">Membrane</keyword>
<feature type="transmembrane region" description="Helical" evidence="1">
    <location>
        <begin position="82"/>
        <end position="105"/>
    </location>
</feature>
<dbReference type="EMBL" id="CP036276">
    <property type="protein sequence ID" value="QDU45509.1"/>
    <property type="molecule type" value="Genomic_DNA"/>
</dbReference>
<organism evidence="2 3">
    <name type="scientific">Symmachiella dynata</name>
    <dbReference type="NCBI Taxonomy" id="2527995"/>
    <lineage>
        <taxon>Bacteria</taxon>
        <taxon>Pseudomonadati</taxon>
        <taxon>Planctomycetota</taxon>
        <taxon>Planctomycetia</taxon>
        <taxon>Planctomycetales</taxon>
        <taxon>Planctomycetaceae</taxon>
        <taxon>Symmachiella</taxon>
    </lineage>
</organism>